<protein>
    <submittedName>
        <fullName evidence="1">Uncharacterized protein</fullName>
    </submittedName>
</protein>
<sequence length="98" mass="11066">MLTESCIASNTIFELPTRCQRMKPLTKGMMLSITSFSKIVEGKIFTSRDLDSFSKRSRFGLIDVLFSVVEPYHGAFPTPLRSKNGGFFRMAMEPHAVK</sequence>
<proteinExistence type="predicted"/>
<organism evidence="1 2">
    <name type="scientific">Canavalia gladiata</name>
    <name type="common">Sword bean</name>
    <name type="synonym">Dolichos gladiatus</name>
    <dbReference type="NCBI Taxonomy" id="3824"/>
    <lineage>
        <taxon>Eukaryota</taxon>
        <taxon>Viridiplantae</taxon>
        <taxon>Streptophyta</taxon>
        <taxon>Embryophyta</taxon>
        <taxon>Tracheophyta</taxon>
        <taxon>Spermatophyta</taxon>
        <taxon>Magnoliopsida</taxon>
        <taxon>eudicotyledons</taxon>
        <taxon>Gunneridae</taxon>
        <taxon>Pentapetalae</taxon>
        <taxon>rosids</taxon>
        <taxon>fabids</taxon>
        <taxon>Fabales</taxon>
        <taxon>Fabaceae</taxon>
        <taxon>Papilionoideae</taxon>
        <taxon>50 kb inversion clade</taxon>
        <taxon>NPAAA clade</taxon>
        <taxon>indigoferoid/millettioid clade</taxon>
        <taxon>Phaseoleae</taxon>
        <taxon>Canavalia</taxon>
    </lineage>
</organism>
<comment type="caution">
    <text evidence="1">The sequence shown here is derived from an EMBL/GenBank/DDBJ whole genome shotgun (WGS) entry which is preliminary data.</text>
</comment>
<accession>A0AAN9LNY3</accession>
<dbReference type="EMBL" id="JAYMYQ010000004">
    <property type="protein sequence ID" value="KAK7339434.1"/>
    <property type="molecule type" value="Genomic_DNA"/>
</dbReference>
<dbReference type="AlphaFoldDB" id="A0AAN9LNY3"/>
<reference evidence="1 2" key="1">
    <citation type="submission" date="2024-01" db="EMBL/GenBank/DDBJ databases">
        <title>The genomes of 5 underutilized Papilionoideae crops provide insights into root nodulation and disease resistanc.</title>
        <authorList>
            <person name="Jiang F."/>
        </authorList>
    </citation>
    <scope>NUCLEOTIDE SEQUENCE [LARGE SCALE GENOMIC DNA]</scope>
    <source>
        <strain evidence="1">LVBAO_FW01</strain>
        <tissue evidence="1">Leaves</tissue>
    </source>
</reference>
<dbReference type="Proteomes" id="UP001367508">
    <property type="component" value="Unassembled WGS sequence"/>
</dbReference>
<evidence type="ECO:0000313" key="2">
    <source>
        <dbReference type="Proteomes" id="UP001367508"/>
    </source>
</evidence>
<name>A0AAN9LNY3_CANGL</name>
<evidence type="ECO:0000313" key="1">
    <source>
        <dbReference type="EMBL" id="KAK7339434.1"/>
    </source>
</evidence>
<gene>
    <name evidence="1" type="ORF">VNO77_20099</name>
</gene>
<keyword evidence="2" id="KW-1185">Reference proteome</keyword>